<dbReference type="Gene3D" id="3.20.20.370">
    <property type="entry name" value="Glycoside hydrolase/deacetylase"/>
    <property type="match status" value="1"/>
</dbReference>
<reference evidence="2 3" key="1">
    <citation type="journal article" date="2016" name="Nat. Commun.">
        <title>Thousands of microbial genomes shed light on interconnected biogeochemical processes in an aquifer system.</title>
        <authorList>
            <person name="Anantharaman K."/>
            <person name="Brown C.T."/>
            <person name="Hug L.A."/>
            <person name="Sharon I."/>
            <person name="Castelle C.J."/>
            <person name="Probst A.J."/>
            <person name="Thomas B.C."/>
            <person name="Singh A."/>
            <person name="Wilkins M.J."/>
            <person name="Karaoz U."/>
            <person name="Brodie E.L."/>
            <person name="Williams K.H."/>
            <person name="Hubbard S.S."/>
            <person name="Banfield J.F."/>
        </authorList>
    </citation>
    <scope>NUCLEOTIDE SEQUENCE [LARGE SCALE GENOMIC DNA]</scope>
</reference>
<proteinExistence type="predicted"/>
<dbReference type="InterPro" id="IPR002509">
    <property type="entry name" value="NODB_dom"/>
</dbReference>
<dbReference type="GO" id="GO:0016810">
    <property type="term" value="F:hydrolase activity, acting on carbon-nitrogen (but not peptide) bonds"/>
    <property type="evidence" value="ECO:0007669"/>
    <property type="project" value="InterPro"/>
</dbReference>
<dbReference type="Proteomes" id="UP000178885">
    <property type="component" value="Unassembled WGS sequence"/>
</dbReference>
<organism evidence="2 3">
    <name type="scientific">Candidatus Muproteobacteria bacterium RBG_16_65_34</name>
    <dbReference type="NCBI Taxonomy" id="1817760"/>
    <lineage>
        <taxon>Bacteria</taxon>
        <taxon>Pseudomonadati</taxon>
        <taxon>Pseudomonadota</taxon>
        <taxon>Candidatus Muproteobacteria</taxon>
    </lineage>
</organism>
<feature type="domain" description="NodB homology" evidence="1">
    <location>
        <begin position="3"/>
        <end position="262"/>
    </location>
</feature>
<dbReference type="InterPro" id="IPR011330">
    <property type="entry name" value="Glyco_hydro/deAcase_b/a-brl"/>
</dbReference>
<comment type="caution">
    <text evidence="2">The sequence shown here is derived from an EMBL/GenBank/DDBJ whole genome shotgun (WGS) entry which is preliminary data.</text>
</comment>
<dbReference type="SUPFAM" id="SSF88713">
    <property type="entry name" value="Glycoside hydrolase/deacetylase"/>
    <property type="match status" value="1"/>
</dbReference>
<evidence type="ECO:0000313" key="3">
    <source>
        <dbReference type="Proteomes" id="UP000178885"/>
    </source>
</evidence>
<gene>
    <name evidence="2" type="ORF">A2151_04375</name>
</gene>
<dbReference type="EMBL" id="MFSU01000052">
    <property type="protein sequence ID" value="OGI47563.1"/>
    <property type="molecule type" value="Genomic_DNA"/>
</dbReference>
<dbReference type="AlphaFoldDB" id="A0A1F6TR04"/>
<dbReference type="STRING" id="1817760.A2151_04375"/>
<evidence type="ECO:0000313" key="2">
    <source>
        <dbReference type="EMBL" id="OGI47563.1"/>
    </source>
</evidence>
<name>A0A1F6TR04_9PROT</name>
<dbReference type="Pfam" id="PF01522">
    <property type="entry name" value="Polysacc_deac_1"/>
    <property type="match status" value="1"/>
</dbReference>
<evidence type="ECO:0000259" key="1">
    <source>
        <dbReference type="PROSITE" id="PS51677"/>
    </source>
</evidence>
<protein>
    <submittedName>
        <fullName evidence="2">Polysaccharide deacetylase</fullName>
    </submittedName>
</protein>
<accession>A0A1F6TR04</accession>
<sequence length="300" mass="33216">MTAELAIKVDVDTERGTRLGVPALLELFGELGVPATFLFSLGPDNTGRAIRRIFRPGFFRKVARTSVVSTYGLRTLLNGVLLPGPHIGRRHEALMRDARSRGHEVGIHCYDHIRWQDGLARMTREEVFAEFAKARAEFERIFGAPARTAGAAGWQANGLSLAAYDAAELLYASDTRGAYAFFPRADGTVYRTLQIPTTLPTLDELLGRPEFPDARLVDHYVALLRSDRPNILTIHAEIEGMSRIGFFRELLDRLRALGVQFARLDALAQDYLRNRAGIPVCELIAGEVDGRSGTLAVQRA</sequence>
<dbReference type="GO" id="GO:0005975">
    <property type="term" value="P:carbohydrate metabolic process"/>
    <property type="evidence" value="ECO:0007669"/>
    <property type="project" value="InterPro"/>
</dbReference>
<dbReference type="PROSITE" id="PS51677">
    <property type="entry name" value="NODB"/>
    <property type="match status" value="1"/>
</dbReference>